<dbReference type="PANTHER" id="PTHR42655">
    <property type="entry name" value="GLYCOGEN PHOSPHORYLASE"/>
    <property type="match status" value="1"/>
</dbReference>
<keyword evidence="3" id="KW-0021">Allosteric enzyme</keyword>
<feature type="domain" description="DUF3417" evidence="5">
    <location>
        <begin position="13"/>
        <end position="121"/>
    </location>
</feature>
<keyword evidence="4" id="KW-0663">Pyridoxal phosphate</keyword>
<dbReference type="GO" id="GO:0030170">
    <property type="term" value="F:pyridoxal phosphate binding"/>
    <property type="evidence" value="ECO:0007669"/>
    <property type="project" value="InterPro"/>
</dbReference>
<dbReference type="Pfam" id="PF11897">
    <property type="entry name" value="DUF3417"/>
    <property type="match status" value="1"/>
</dbReference>
<dbReference type="InterPro" id="IPR024517">
    <property type="entry name" value="Glycogen_phosphorylase_DUF3417"/>
</dbReference>
<gene>
    <name evidence="6" type="ORF">DPF_2677</name>
</gene>
<dbReference type="PANTHER" id="PTHR42655:SF1">
    <property type="entry name" value="GLYCOGEN PHOSPHORYLASE"/>
    <property type="match status" value="1"/>
</dbReference>
<organism evidence="6 7">
    <name type="scientific">Desulfoplanes formicivorans</name>
    <dbReference type="NCBI Taxonomy" id="1592317"/>
    <lineage>
        <taxon>Bacteria</taxon>
        <taxon>Pseudomonadati</taxon>
        <taxon>Thermodesulfobacteriota</taxon>
        <taxon>Desulfovibrionia</taxon>
        <taxon>Desulfovibrionales</taxon>
        <taxon>Desulfoplanaceae</taxon>
        <taxon>Desulfoplanes</taxon>
    </lineage>
</organism>
<reference evidence="7" key="1">
    <citation type="submission" date="2016-06" db="EMBL/GenBank/DDBJ databases">
        <title>Draft genome sequence of Desulfoplanes formicivorans strain Pf12B.</title>
        <authorList>
            <person name="Watanabe M."/>
            <person name="Kojima H."/>
            <person name="Fukui M."/>
        </authorList>
    </citation>
    <scope>NUCLEOTIDE SEQUENCE [LARGE SCALE GENOMIC DNA]</scope>
    <source>
        <strain evidence="7">Pf12B</strain>
    </source>
</reference>
<evidence type="ECO:0000313" key="6">
    <source>
        <dbReference type="EMBL" id="GAU09941.1"/>
    </source>
</evidence>
<dbReference type="OrthoDB" id="7229284at2"/>
<dbReference type="Proteomes" id="UP000095200">
    <property type="component" value="Unassembled WGS sequence"/>
</dbReference>
<protein>
    <submittedName>
        <fullName evidence="6">Alpha-glucan phosphorylase</fullName>
    </submittedName>
</protein>
<dbReference type="AlphaFoldDB" id="A0A194ALN8"/>
<dbReference type="GO" id="GO:0008184">
    <property type="term" value="F:glycogen phosphorylase activity"/>
    <property type="evidence" value="ECO:0007669"/>
    <property type="project" value="InterPro"/>
</dbReference>
<feature type="modified residue" description="N6-(pyridoxal phosphate)lysine" evidence="4">
    <location>
        <position position="607"/>
    </location>
</feature>
<comment type="similarity">
    <text evidence="2">Belongs to the glycogen phosphorylase family.</text>
</comment>
<evidence type="ECO:0000259" key="5">
    <source>
        <dbReference type="Pfam" id="PF11897"/>
    </source>
</evidence>
<keyword evidence="7" id="KW-1185">Reference proteome</keyword>
<dbReference type="STRING" id="1592317.DPF_2677"/>
<evidence type="ECO:0000256" key="3">
    <source>
        <dbReference type="ARBA" id="ARBA00022533"/>
    </source>
</evidence>
<dbReference type="Gene3D" id="3.40.50.2000">
    <property type="entry name" value="Glycogen Phosphorylase B"/>
    <property type="match status" value="3"/>
</dbReference>
<sequence length="853" mass="97723">MHPLQKYSVIPRLPESLSSLWDLAYNFLFSWKNEIQEFFAQMDPDLWAQSHHNPVWFLNHLPQAVLEELAKDTFFLDRLEELTLLQERYNSDTSTTIPLHSPDKGPVVAYFSAEYGVSLALPIYSGGLGILAGDHLKSASDLNIPLVAVGLCYQQGYFNQYLTHDGWQQERYPYNDFDQMPLSLVRGDNNSPLYISLNMQGLELTFQIWQARIGRIFLYLLDTNVPNNPQEFKNITAQLYGGDLQMRIRQEILLGIGGIKALHAMGLHPKVIHMNEGHSAFAGLERIRIFMHEHQLSFEAALELVASSSVFTTHTPVPAGNDRFPPNLMQQYFEGYANDLGLAFKVFLALGRENPRDDTETFCMTVLALKLSRFNNGVSKLHGKVSRSMWKKVWPQYPVEDVPIKSITNGIHIQTWIAPDIAYLMRRYMGSTWQDNPHTDRIWSKALTIPDAELWRTHERLRERLVDFARKRLKQQVMARGGRRMELQIAEEVLDPQTLTIGFARRFASYKRAYLLLRDKDRLLSLLDNSKAPIQFVIAGKAHPRDNEGKKIIQQLVQLCKETECRGRIVFIEDYDMEIASYLVQGCDVWLNTPRRPLEACGTSGMKAMINGALNMSTLDGWWAEAYRPDNSLGWAIGQGEEYADNEYQDFVESQIMFNILEKDIVPLFYAKDKGNLPREWIKKMKAQFAALGSVYNGHRMVEEYARKAYMPAFTNYTRLTEDNFAAAKDLSAWRMDLMTKWSNLRIRNVQSTTELELYVDEQIEVTAEIQINGLRPQDIQVEIYAGPLDHEGGFTARKTAPMQPAGELGDGWQLYRGTVSPMHSGKFGYTVRILPSHPLLLDPHSLGLIHWA</sequence>
<dbReference type="InterPro" id="IPR011834">
    <property type="entry name" value="Agluc_phsphrylas"/>
</dbReference>
<comment type="caution">
    <text evidence="6">The sequence shown here is derived from an EMBL/GenBank/DDBJ whole genome shotgun (WGS) entry which is preliminary data.</text>
</comment>
<dbReference type="SUPFAM" id="SSF53756">
    <property type="entry name" value="UDP-Glycosyltransferase/glycogen phosphorylase"/>
    <property type="match status" value="1"/>
</dbReference>
<name>A0A194ALN8_9BACT</name>
<evidence type="ECO:0000256" key="2">
    <source>
        <dbReference type="ARBA" id="ARBA00006047"/>
    </source>
</evidence>
<evidence type="ECO:0000256" key="4">
    <source>
        <dbReference type="PIRSR" id="PIRSR000460-1"/>
    </source>
</evidence>
<dbReference type="PIRSF" id="PIRSF000460">
    <property type="entry name" value="Pprylas_GlgP"/>
    <property type="match status" value="1"/>
</dbReference>
<evidence type="ECO:0000313" key="7">
    <source>
        <dbReference type="Proteomes" id="UP000095200"/>
    </source>
</evidence>
<dbReference type="GO" id="GO:0005975">
    <property type="term" value="P:carbohydrate metabolic process"/>
    <property type="evidence" value="ECO:0007669"/>
    <property type="project" value="InterPro"/>
</dbReference>
<dbReference type="Pfam" id="PF00343">
    <property type="entry name" value="Phosphorylase"/>
    <property type="match status" value="1"/>
</dbReference>
<dbReference type="NCBIfam" id="TIGR02094">
    <property type="entry name" value="more_P_ylases"/>
    <property type="match status" value="1"/>
</dbReference>
<evidence type="ECO:0000256" key="1">
    <source>
        <dbReference type="ARBA" id="ARBA00001275"/>
    </source>
</evidence>
<dbReference type="InterPro" id="IPR052182">
    <property type="entry name" value="Glycogen/Maltodextrin_Phosph"/>
</dbReference>
<dbReference type="EMBL" id="BDFE01000022">
    <property type="protein sequence ID" value="GAU09941.1"/>
    <property type="molecule type" value="Genomic_DNA"/>
</dbReference>
<comment type="catalytic activity">
    <reaction evidence="1">
        <text>[(1-&gt;4)-alpha-D-glucosyl](n) + phosphate = [(1-&gt;4)-alpha-D-glucosyl](n-1) + alpha-D-glucose 1-phosphate</text>
        <dbReference type="Rhea" id="RHEA:41732"/>
        <dbReference type="Rhea" id="RHEA-COMP:9584"/>
        <dbReference type="Rhea" id="RHEA-COMP:9586"/>
        <dbReference type="ChEBI" id="CHEBI:15444"/>
        <dbReference type="ChEBI" id="CHEBI:43474"/>
        <dbReference type="ChEBI" id="CHEBI:58601"/>
        <dbReference type="EC" id="2.4.1.1"/>
    </reaction>
</comment>
<proteinExistence type="inferred from homology"/>
<dbReference type="InterPro" id="IPR000811">
    <property type="entry name" value="Glyco_trans_35"/>
</dbReference>
<dbReference type="RefSeq" id="WP_069860201.1">
    <property type="nucleotide sequence ID" value="NZ_BDFE01000022.1"/>
</dbReference>
<accession>A0A194ALN8</accession>